<organism evidence="2 3">
    <name type="scientific">Trapa natans</name>
    <name type="common">Water chestnut</name>
    <dbReference type="NCBI Taxonomy" id="22666"/>
    <lineage>
        <taxon>Eukaryota</taxon>
        <taxon>Viridiplantae</taxon>
        <taxon>Streptophyta</taxon>
        <taxon>Embryophyta</taxon>
        <taxon>Tracheophyta</taxon>
        <taxon>Spermatophyta</taxon>
        <taxon>Magnoliopsida</taxon>
        <taxon>eudicotyledons</taxon>
        <taxon>Gunneridae</taxon>
        <taxon>Pentapetalae</taxon>
        <taxon>rosids</taxon>
        <taxon>malvids</taxon>
        <taxon>Myrtales</taxon>
        <taxon>Lythraceae</taxon>
        <taxon>Trapa</taxon>
    </lineage>
</organism>
<name>A0AAN7RAF3_TRANT</name>
<proteinExistence type="predicted"/>
<protein>
    <submittedName>
        <fullName evidence="2">Uncharacterized protein</fullName>
    </submittedName>
</protein>
<reference evidence="2 3" key="1">
    <citation type="journal article" date="2023" name="Hortic Res">
        <title>Pangenome of water caltrop reveals structural variations and asymmetric subgenome divergence after allopolyploidization.</title>
        <authorList>
            <person name="Zhang X."/>
            <person name="Chen Y."/>
            <person name="Wang L."/>
            <person name="Yuan Y."/>
            <person name="Fang M."/>
            <person name="Shi L."/>
            <person name="Lu R."/>
            <person name="Comes H.P."/>
            <person name="Ma Y."/>
            <person name="Chen Y."/>
            <person name="Huang G."/>
            <person name="Zhou Y."/>
            <person name="Zheng Z."/>
            <person name="Qiu Y."/>
        </authorList>
    </citation>
    <scope>NUCLEOTIDE SEQUENCE [LARGE SCALE GENOMIC DNA]</scope>
    <source>
        <strain evidence="2">F231</strain>
    </source>
</reference>
<gene>
    <name evidence="2" type="ORF">SAY86_030255</name>
</gene>
<sequence>MVHFPLEKVLLGNSSLVNISQVKPSRGPTVINGNSKEPREHGDAQSGNSAASIIFFQLAVQARPKGICHIQLSLCCNQIESLNHLRNCRNNGKKSKFASMNKNLMRAPLNALIPKEMSMRKYSITET</sequence>
<dbReference type="AlphaFoldDB" id="A0AAN7RAF3"/>
<evidence type="ECO:0000313" key="3">
    <source>
        <dbReference type="Proteomes" id="UP001346149"/>
    </source>
</evidence>
<evidence type="ECO:0000313" key="2">
    <source>
        <dbReference type="EMBL" id="KAK4797929.1"/>
    </source>
</evidence>
<keyword evidence="3" id="KW-1185">Reference proteome</keyword>
<comment type="caution">
    <text evidence="2">The sequence shown here is derived from an EMBL/GenBank/DDBJ whole genome shotgun (WGS) entry which is preliminary data.</text>
</comment>
<dbReference type="Proteomes" id="UP001346149">
    <property type="component" value="Unassembled WGS sequence"/>
</dbReference>
<feature type="region of interest" description="Disordered" evidence="1">
    <location>
        <begin position="26"/>
        <end position="46"/>
    </location>
</feature>
<evidence type="ECO:0000256" key="1">
    <source>
        <dbReference type="SAM" id="MobiDB-lite"/>
    </source>
</evidence>
<dbReference type="EMBL" id="JAXQNO010000005">
    <property type="protein sequence ID" value="KAK4797929.1"/>
    <property type="molecule type" value="Genomic_DNA"/>
</dbReference>
<accession>A0AAN7RAF3</accession>